<comment type="similarity">
    <text evidence="2 6">Belongs to the complex I LYR family. SDHAF3 subfamily.</text>
</comment>
<name>A0A4T0LX77_9BASI</name>
<dbReference type="Proteomes" id="UP000307169">
    <property type="component" value="Unassembled WGS sequence"/>
</dbReference>
<evidence type="ECO:0000256" key="6">
    <source>
        <dbReference type="RuleBase" id="RU368039"/>
    </source>
</evidence>
<dbReference type="EMBL" id="SPRC01000070">
    <property type="protein sequence ID" value="TIB74655.1"/>
    <property type="molecule type" value="Genomic_DNA"/>
</dbReference>
<evidence type="ECO:0000313" key="10">
    <source>
        <dbReference type="Proteomes" id="UP000310685"/>
    </source>
</evidence>
<evidence type="ECO:0000313" key="7">
    <source>
        <dbReference type="EMBL" id="TIB74655.1"/>
    </source>
</evidence>
<dbReference type="Pfam" id="PF13233">
    <property type="entry name" value="Complex1_LYR_2"/>
    <property type="match status" value="1"/>
</dbReference>
<dbReference type="PANTHER" id="PTHR13137">
    <property type="entry name" value="DC11 ACN9 HOMOLOG"/>
    <property type="match status" value="1"/>
</dbReference>
<keyword evidence="3" id="KW-0809">Transit peptide</keyword>
<reference evidence="9 10" key="1">
    <citation type="submission" date="2019-03" db="EMBL/GenBank/DDBJ databases">
        <title>Sequencing 25 genomes of Wallemia mellicola.</title>
        <authorList>
            <person name="Gostincar C."/>
        </authorList>
    </citation>
    <scope>NUCLEOTIDE SEQUENCE [LARGE SCALE GENOMIC DNA]</scope>
    <source>
        <strain evidence="8 9">EXF-1262</strain>
        <strain evidence="7 10">EXF-6152</strain>
    </source>
</reference>
<evidence type="ECO:0000256" key="4">
    <source>
        <dbReference type="ARBA" id="ARBA00023128"/>
    </source>
</evidence>
<evidence type="ECO:0000313" key="8">
    <source>
        <dbReference type="EMBL" id="TIB98632.1"/>
    </source>
</evidence>
<comment type="subunit">
    <text evidence="6">Interacts with the iron-sulfur protein subunit within the SDH catalytic dimer.</text>
</comment>
<comment type="subcellular location">
    <subcellularLocation>
        <location evidence="1 6">Mitochondrion matrix</location>
    </subcellularLocation>
</comment>
<dbReference type="CDD" id="cd20270">
    <property type="entry name" value="Complex1_LYR_SDHAF3_LYRM10"/>
    <property type="match status" value="1"/>
</dbReference>
<gene>
    <name evidence="8" type="ORF">E3Q17_02939</name>
    <name evidence="7" type="ORF">E3Q22_04132</name>
</gene>
<keyword evidence="4 6" id="KW-0496">Mitochondrion</keyword>
<comment type="caution">
    <text evidence="7">The sequence shown here is derived from an EMBL/GenBank/DDBJ whole genome shotgun (WGS) entry which is preliminary data.</text>
</comment>
<comment type="function">
    <text evidence="6">Plays an essential role in the assembly of succinate dehydrogenase (SDH), an enzyme complex (also referred to as respiratory complex II) that is a component of both the tricarboxylic acid (TCA) cycle and the mitochondrial electron transport chain, and which couples the oxidation of succinate to fumarate with the reduction of ubiquinone (coenzyme Q) to ubiquinol. Promotes maturation of the iron-sulfur protein subunit of the SDH catalytic dimer, protecting it from the deleterious effects of oxidants. May act together with SDHAF1.</text>
</comment>
<organism evidence="7 10">
    <name type="scientific">Wallemia mellicola</name>
    <dbReference type="NCBI Taxonomy" id="1708541"/>
    <lineage>
        <taxon>Eukaryota</taxon>
        <taxon>Fungi</taxon>
        <taxon>Dikarya</taxon>
        <taxon>Basidiomycota</taxon>
        <taxon>Wallemiomycotina</taxon>
        <taxon>Wallemiomycetes</taxon>
        <taxon>Wallemiales</taxon>
        <taxon>Wallemiaceae</taxon>
        <taxon>Wallemia</taxon>
    </lineage>
</organism>
<evidence type="ECO:0000256" key="1">
    <source>
        <dbReference type="ARBA" id="ARBA00004305"/>
    </source>
</evidence>
<dbReference type="GO" id="GO:0034553">
    <property type="term" value="P:mitochondrial respiratory chain complex II assembly"/>
    <property type="evidence" value="ECO:0007669"/>
    <property type="project" value="UniProtKB-UniRule"/>
</dbReference>
<dbReference type="PANTHER" id="PTHR13137:SF6">
    <property type="entry name" value="SUCCINATE DEHYDROGENASE ASSEMBLY FACTOR 3, MITOCHONDRIAL"/>
    <property type="match status" value="1"/>
</dbReference>
<proteinExistence type="inferred from homology"/>
<dbReference type="InterPro" id="IPR008381">
    <property type="entry name" value="SDHAF3/Sdh7"/>
</dbReference>
<dbReference type="Proteomes" id="UP000310685">
    <property type="component" value="Unassembled WGS sequence"/>
</dbReference>
<dbReference type="GO" id="GO:0006105">
    <property type="term" value="P:succinate metabolic process"/>
    <property type="evidence" value="ECO:0007669"/>
    <property type="project" value="TreeGrafter"/>
</dbReference>
<dbReference type="AlphaFoldDB" id="A0A4T0LX77"/>
<evidence type="ECO:0000313" key="9">
    <source>
        <dbReference type="Proteomes" id="UP000307169"/>
    </source>
</evidence>
<protein>
    <recommendedName>
        <fullName evidence="6">Succinate dehydrogenase assembly factor 3</fullName>
        <shortName evidence="6">SDH assembly factor 3</shortName>
        <shortName evidence="6">SDHAF3</shortName>
    </recommendedName>
</protein>
<evidence type="ECO:0000256" key="5">
    <source>
        <dbReference type="ARBA" id="ARBA00023186"/>
    </source>
</evidence>
<keyword evidence="5 6" id="KW-0143">Chaperone</keyword>
<dbReference type="GO" id="GO:0005758">
    <property type="term" value="C:mitochondrial intermembrane space"/>
    <property type="evidence" value="ECO:0007669"/>
    <property type="project" value="TreeGrafter"/>
</dbReference>
<dbReference type="EMBL" id="SPRH01000036">
    <property type="protein sequence ID" value="TIB98632.1"/>
    <property type="molecule type" value="Genomic_DNA"/>
</dbReference>
<evidence type="ECO:0000256" key="2">
    <source>
        <dbReference type="ARBA" id="ARBA00006020"/>
    </source>
</evidence>
<dbReference type="GO" id="GO:0005759">
    <property type="term" value="C:mitochondrial matrix"/>
    <property type="evidence" value="ECO:0007669"/>
    <property type="project" value="UniProtKB-SubCell"/>
</dbReference>
<accession>A0A4T0LX77</accession>
<evidence type="ECO:0000256" key="3">
    <source>
        <dbReference type="ARBA" id="ARBA00022946"/>
    </source>
</evidence>
<sequence length="104" mass="12616">MTTQYVKELLPPIKLYRRLLRIHRTLPKDFRLMGDGYLRDEFRRHQNIDNPLQIIGFLSSWKIYLDQMQNPSMKQKMNLDDLLTKLSHEQVSQLYELLNEIKKL</sequence>